<dbReference type="PANTHER" id="PTHR45138:SF9">
    <property type="entry name" value="DIGUANYLATE CYCLASE DGCM-RELATED"/>
    <property type="match status" value="1"/>
</dbReference>
<dbReference type="InterPro" id="IPR050469">
    <property type="entry name" value="Diguanylate_Cyclase"/>
</dbReference>
<dbReference type="InterPro" id="IPR033479">
    <property type="entry name" value="dCache_1"/>
</dbReference>
<feature type="domain" description="GGDEF" evidence="9">
    <location>
        <begin position="387"/>
        <end position="517"/>
    </location>
</feature>
<dbReference type="CDD" id="cd18773">
    <property type="entry name" value="PDC1_HK_sensor"/>
    <property type="match status" value="1"/>
</dbReference>
<evidence type="ECO:0000256" key="8">
    <source>
        <dbReference type="SAM" id="Phobius"/>
    </source>
</evidence>
<organism evidence="10 11">
    <name type="scientific">Bordetella genomosp. 9</name>
    <dbReference type="NCBI Taxonomy" id="1416803"/>
    <lineage>
        <taxon>Bacteria</taxon>
        <taxon>Pseudomonadati</taxon>
        <taxon>Pseudomonadota</taxon>
        <taxon>Betaproteobacteria</taxon>
        <taxon>Burkholderiales</taxon>
        <taxon>Alcaligenaceae</taxon>
        <taxon>Bordetella</taxon>
    </lineage>
</organism>
<dbReference type="CDD" id="cd01949">
    <property type="entry name" value="GGDEF"/>
    <property type="match status" value="1"/>
</dbReference>
<dbReference type="InterPro" id="IPR029787">
    <property type="entry name" value="Nucleotide_cyclase"/>
</dbReference>
<name>A0A1W6YXI0_9BORD</name>
<evidence type="ECO:0000256" key="4">
    <source>
        <dbReference type="ARBA" id="ARBA00022692"/>
    </source>
</evidence>
<evidence type="ECO:0000256" key="7">
    <source>
        <dbReference type="ARBA" id="ARBA00034247"/>
    </source>
</evidence>
<dbReference type="Proteomes" id="UP000194139">
    <property type="component" value="Chromosome"/>
</dbReference>
<evidence type="ECO:0000256" key="6">
    <source>
        <dbReference type="ARBA" id="ARBA00023136"/>
    </source>
</evidence>
<comment type="subcellular location">
    <subcellularLocation>
        <location evidence="1">Cell membrane</location>
        <topology evidence="1">Multi-pass membrane protein</topology>
    </subcellularLocation>
</comment>
<gene>
    <name evidence="10" type="ORF">CAL13_05200</name>
</gene>
<dbReference type="InterPro" id="IPR043128">
    <property type="entry name" value="Rev_trsase/Diguanyl_cyclase"/>
</dbReference>
<dbReference type="Gene3D" id="3.30.450.20">
    <property type="entry name" value="PAS domain"/>
    <property type="match status" value="1"/>
</dbReference>
<dbReference type="CDD" id="cd12912">
    <property type="entry name" value="PDC2_MCP_like"/>
    <property type="match status" value="1"/>
</dbReference>
<evidence type="ECO:0000259" key="9">
    <source>
        <dbReference type="PROSITE" id="PS50887"/>
    </source>
</evidence>
<dbReference type="SUPFAM" id="SSF55073">
    <property type="entry name" value="Nucleotide cyclase"/>
    <property type="match status" value="1"/>
</dbReference>
<evidence type="ECO:0000256" key="1">
    <source>
        <dbReference type="ARBA" id="ARBA00004651"/>
    </source>
</evidence>
<keyword evidence="5 8" id="KW-1133">Transmembrane helix</keyword>
<dbReference type="FunFam" id="3.30.70.270:FF:000001">
    <property type="entry name" value="Diguanylate cyclase domain protein"/>
    <property type="match status" value="1"/>
</dbReference>
<evidence type="ECO:0000256" key="5">
    <source>
        <dbReference type="ARBA" id="ARBA00022989"/>
    </source>
</evidence>
<dbReference type="NCBIfam" id="TIGR00254">
    <property type="entry name" value="GGDEF"/>
    <property type="match status" value="1"/>
</dbReference>
<proteinExistence type="predicted"/>
<dbReference type="InterPro" id="IPR000160">
    <property type="entry name" value="GGDEF_dom"/>
</dbReference>
<dbReference type="GO" id="GO:0052621">
    <property type="term" value="F:diguanylate cyclase activity"/>
    <property type="evidence" value="ECO:0007669"/>
    <property type="project" value="UniProtKB-EC"/>
</dbReference>
<feature type="transmembrane region" description="Helical" evidence="8">
    <location>
        <begin position="286"/>
        <end position="308"/>
    </location>
</feature>
<dbReference type="SMART" id="SM00267">
    <property type="entry name" value="GGDEF"/>
    <property type="match status" value="1"/>
</dbReference>
<evidence type="ECO:0000313" key="11">
    <source>
        <dbReference type="Proteomes" id="UP000194139"/>
    </source>
</evidence>
<dbReference type="PANTHER" id="PTHR45138">
    <property type="entry name" value="REGULATORY COMPONENTS OF SENSORY TRANSDUCTION SYSTEM"/>
    <property type="match status" value="1"/>
</dbReference>
<accession>A0A1W6YXI0</accession>
<evidence type="ECO:0000256" key="2">
    <source>
        <dbReference type="ARBA" id="ARBA00012528"/>
    </source>
</evidence>
<evidence type="ECO:0000313" key="10">
    <source>
        <dbReference type="EMBL" id="ARP85674.1"/>
    </source>
</evidence>
<keyword evidence="11" id="KW-1185">Reference proteome</keyword>
<keyword evidence="3" id="KW-1003">Cell membrane</keyword>
<dbReference type="Pfam" id="PF02743">
    <property type="entry name" value="dCache_1"/>
    <property type="match status" value="1"/>
</dbReference>
<dbReference type="EC" id="2.7.7.65" evidence="2"/>
<dbReference type="Pfam" id="PF00990">
    <property type="entry name" value="GGDEF"/>
    <property type="match status" value="1"/>
</dbReference>
<dbReference type="GO" id="GO:0005886">
    <property type="term" value="C:plasma membrane"/>
    <property type="evidence" value="ECO:0007669"/>
    <property type="project" value="UniProtKB-SubCell"/>
</dbReference>
<dbReference type="InterPro" id="IPR029151">
    <property type="entry name" value="Sensor-like_sf"/>
</dbReference>
<dbReference type="AlphaFoldDB" id="A0A1W6YXI0"/>
<reference evidence="10 11" key="1">
    <citation type="submission" date="2017-05" db="EMBL/GenBank/DDBJ databases">
        <title>Complete and WGS of Bordetella genogroups.</title>
        <authorList>
            <person name="Spilker T."/>
            <person name="LiPuma J."/>
        </authorList>
    </citation>
    <scope>NUCLEOTIDE SEQUENCE [LARGE SCALE GENOMIC DNA]</scope>
    <source>
        <strain evidence="10 11">AU17164</strain>
    </source>
</reference>
<sequence>MFRIDLRRLILWLCLCSVLLALGNSFYASYRVQREILLNNTLEGNRVYAAKLASTTDTFVRTVQMELAYSALMLADMATRPDKLADEARRLMRQNDHFNSVVIVNAEGRVLAVDPAVPNLLGAQLESGPAQQALRTRQPAISEPYVGLTGRWVILSSHPIFDPAGNYAGFIGGTLYLHEKNALHSLLGEHYYRDGSYLYVVDRTGTLIYHPQRWRIGETISGNAVIDDLMQGQEGEQRVVNSKGVDMLSGYALVPATGWGLVAQRPVAGTLQRMDELLWLTVRNTLPLLLILLVCIGWLSGLIARPLWQLARAARHMDDGEASDRIRNVKSWYFEAAQLKRALLTGLGSINHKMRSLRRESTTDALTSLLNRRGLLKALEEFTATGVPFSVAVIDIDHFKAINDRHGHDAGDEVIRALASLMRQGSRSNDVLARAGGEEFIMLLPATTLDDAVRAAERLRTAMATAVNPAGDRVTISIGVSRYPDHGKEVRAVLKEADKALYHAKNNGRNLTCVAAPDTAQGFRVAGKAAPSASRAA</sequence>
<keyword evidence="4 8" id="KW-0812">Transmembrane</keyword>
<dbReference type="Gene3D" id="6.10.340.10">
    <property type="match status" value="1"/>
</dbReference>
<dbReference type="EMBL" id="CP021109">
    <property type="protein sequence ID" value="ARP85674.1"/>
    <property type="molecule type" value="Genomic_DNA"/>
</dbReference>
<dbReference type="RefSeq" id="WP_086071733.1">
    <property type="nucleotide sequence ID" value="NZ_CP021109.1"/>
</dbReference>
<comment type="catalytic activity">
    <reaction evidence="7">
        <text>2 GTP = 3',3'-c-di-GMP + 2 diphosphate</text>
        <dbReference type="Rhea" id="RHEA:24898"/>
        <dbReference type="ChEBI" id="CHEBI:33019"/>
        <dbReference type="ChEBI" id="CHEBI:37565"/>
        <dbReference type="ChEBI" id="CHEBI:58805"/>
        <dbReference type="EC" id="2.7.7.65"/>
    </reaction>
</comment>
<dbReference type="SUPFAM" id="SSF103190">
    <property type="entry name" value="Sensory domain-like"/>
    <property type="match status" value="2"/>
</dbReference>
<keyword evidence="6 8" id="KW-0472">Membrane</keyword>
<dbReference type="Gene3D" id="3.30.70.270">
    <property type="match status" value="1"/>
</dbReference>
<protein>
    <recommendedName>
        <fullName evidence="2">diguanylate cyclase</fullName>
        <ecNumber evidence="2">2.7.7.65</ecNumber>
    </recommendedName>
</protein>
<dbReference type="PROSITE" id="PS50887">
    <property type="entry name" value="GGDEF"/>
    <property type="match status" value="1"/>
</dbReference>
<evidence type="ECO:0000256" key="3">
    <source>
        <dbReference type="ARBA" id="ARBA00022475"/>
    </source>
</evidence>